<protein>
    <submittedName>
        <fullName evidence="2">Transcriptional regulator, MerR family</fullName>
    </submittedName>
</protein>
<evidence type="ECO:0000259" key="1">
    <source>
        <dbReference type="PROSITE" id="PS50937"/>
    </source>
</evidence>
<dbReference type="KEGG" id="blin:BLSMQ_1849"/>
<proteinExistence type="predicted"/>
<name>A0A1D7W3F2_BREAU</name>
<dbReference type="PROSITE" id="PS50937">
    <property type="entry name" value="HTH_MERR_2"/>
    <property type="match status" value="1"/>
</dbReference>
<dbReference type="InterPro" id="IPR009061">
    <property type="entry name" value="DNA-bd_dom_put_sf"/>
</dbReference>
<dbReference type="PATRIC" id="fig|1703.10.peg.1897"/>
<organism evidence="2 3">
    <name type="scientific">Brevibacterium aurantiacum</name>
    <dbReference type="NCBI Taxonomy" id="273384"/>
    <lineage>
        <taxon>Bacteria</taxon>
        <taxon>Bacillati</taxon>
        <taxon>Actinomycetota</taxon>
        <taxon>Actinomycetes</taxon>
        <taxon>Micrococcales</taxon>
        <taxon>Brevibacteriaceae</taxon>
        <taxon>Brevibacterium</taxon>
    </lineage>
</organism>
<dbReference type="AlphaFoldDB" id="A0A1D7W3F2"/>
<evidence type="ECO:0000313" key="2">
    <source>
        <dbReference type="EMBL" id="AOP53559.1"/>
    </source>
</evidence>
<reference evidence="3" key="1">
    <citation type="submission" date="2016-09" db="EMBL/GenBank/DDBJ databases">
        <title>Complete Genome Sequence of Brevibacterium linens SMQ-1335.</title>
        <authorList>
            <person name="de Melo A.G."/>
            <person name="Labrie S.J."/>
            <person name="Dumaresq J."/>
            <person name="Roberts R.J."/>
            <person name="Tremblay D.M."/>
            <person name="Moineau S."/>
        </authorList>
    </citation>
    <scope>NUCLEOTIDE SEQUENCE [LARGE SCALE GENOMIC DNA]</scope>
    <source>
        <strain evidence="3">SMQ-1335</strain>
    </source>
</reference>
<dbReference type="Proteomes" id="UP000094793">
    <property type="component" value="Chromosome"/>
</dbReference>
<evidence type="ECO:0000313" key="3">
    <source>
        <dbReference type="Proteomes" id="UP000094793"/>
    </source>
</evidence>
<accession>A0A1D7W3F2</accession>
<dbReference type="GO" id="GO:0006355">
    <property type="term" value="P:regulation of DNA-templated transcription"/>
    <property type="evidence" value="ECO:0007669"/>
    <property type="project" value="InterPro"/>
</dbReference>
<dbReference type="GO" id="GO:0003677">
    <property type="term" value="F:DNA binding"/>
    <property type="evidence" value="ECO:0007669"/>
    <property type="project" value="InterPro"/>
</dbReference>
<dbReference type="InterPro" id="IPR000551">
    <property type="entry name" value="MerR-type_HTH_dom"/>
</dbReference>
<feature type="domain" description="HTH merR-type" evidence="1">
    <location>
        <begin position="1"/>
        <end position="23"/>
    </location>
</feature>
<dbReference type="SUPFAM" id="SSF46955">
    <property type="entry name" value="Putative DNA-binding domain"/>
    <property type="match status" value="1"/>
</dbReference>
<sequence length="206" mass="22903">MRAITELRALGFGLAEIGQLLDPQIGQSTLESLLIHQVDALQREITEASTRLVHVQHRLDIIQNKSMEIIMNLSLTALPSLNFWGLSTAVLDETEIGHAVSELYRRLPQSDEEIVLLYDGTRDDQITVSAGTMTQSESEAVSRIVVPEVPEGVTVTFDVPPESIADAWILIETELEKRHLTSFGVYRQVNSATGHVTLQAPVRERH</sequence>
<gene>
    <name evidence="2" type="ORF">BLSMQ_1849</name>
</gene>
<dbReference type="EMBL" id="CP017150">
    <property type="protein sequence ID" value="AOP53559.1"/>
    <property type="molecule type" value="Genomic_DNA"/>
</dbReference>